<dbReference type="CDD" id="cd18186">
    <property type="entry name" value="BTB_POZ_ZBTB_KLHL-like"/>
    <property type="match status" value="1"/>
</dbReference>
<feature type="compositionally biased region" description="Polar residues" evidence="1">
    <location>
        <begin position="49"/>
        <end position="64"/>
    </location>
</feature>
<organism evidence="3 4">
    <name type="scientific">Ophiocordyceps unilateralis</name>
    <name type="common">Zombie-ant fungus</name>
    <name type="synonym">Torrubia unilateralis</name>
    <dbReference type="NCBI Taxonomy" id="268505"/>
    <lineage>
        <taxon>Eukaryota</taxon>
        <taxon>Fungi</taxon>
        <taxon>Dikarya</taxon>
        <taxon>Ascomycota</taxon>
        <taxon>Pezizomycotina</taxon>
        <taxon>Sordariomycetes</taxon>
        <taxon>Hypocreomycetidae</taxon>
        <taxon>Hypocreales</taxon>
        <taxon>Ophiocordycipitaceae</taxon>
        <taxon>Ophiocordyceps</taxon>
    </lineage>
</organism>
<feature type="region of interest" description="Disordered" evidence="1">
    <location>
        <begin position="1"/>
        <end position="94"/>
    </location>
</feature>
<dbReference type="SUPFAM" id="SSF54695">
    <property type="entry name" value="POZ domain"/>
    <property type="match status" value="1"/>
</dbReference>
<protein>
    <recommendedName>
        <fullName evidence="2">BTB domain-containing protein</fullName>
    </recommendedName>
</protein>
<dbReference type="Proteomes" id="UP000037136">
    <property type="component" value="Unassembled WGS sequence"/>
</dbReference>
<sequence>MLRTSLDGRGRKNPDSDPPRAQPTRKVYPANLKEALPPKTNPWRCIKLPSTQSDDAPGPSNQAPAVSHNGPSVKDTAIPNHEGHQRSVSHESLNSCQDKLQPALPCGGESLWNLPVGADILLYAEDKVLHLHRSVVAPKSGWLRDKLLPPHSNGSPVGVFFPGPAKIIGHSLKFMYTGRLEPCEPKAEKPCDMSYIVCCALFYLAAADLQAQCIASHILGILVRASDDWKGRLEEEICGHAMSRQDGMAFTLHLRDAIEAAYAYPQPKIVKPLRLALVGFVDVVLPLIFKNSTVITLLSTPVWRDHSSAMAVDLVEHRRRQKTHEVMATGQELQALFESLSTEGYGSATWSSRKQAQGGSTSQSTQ</sequence>
<feature type="compositionally biased region" description="Basic and acidic residues" evidence="1">
    <location>
        <begin position="1"/>
        <end position="18"/>
    </location>
</feature>
<dbReference type="InterPro" id="IPR011333">
    <property type="entry name" value="SKP1/BTB/POZ_sf"/>
</dbReference>
<dbReference type="AlphaFoldDB" id="A0A2A9PI48"/>
<accession>A0A2A9PI48</accession>
<proteinExistence type="predicted"/>
<evidence type="ECO:0000256" key="1">
    <source>
        <dbReference type="SAM" id="MobiDB-lite"/>
    </source>
</evidence>
<name>A0A2A9PI48_OPHUN</name>
<reference evidence="3 4" key="1">
    <citation type="journal article" date="2015" name="BMC Genomics">
        <title>Gene expression during zombie ant biting behavior reflects the complexity underlying fungal parasitic behavioral manipulation.</title>
        <authorList>
            <person name="de Bekker C."/>
            <person name="Ohm R.A."/>
            <person name="Loreto R.G."/>
            <person name="Sebastian A."/>
            <person name="Albert I."/>
            <person name="Merrow M."/>
            <person name="Brachmann A."/>
            <person name="Hughes D.P."/>
        </authorList>
    </citation>
    <scope>NUCLEOTIDE SEQUENCE [LARGE SCALE GENOMIC DNA]</scope>
    <source>
        <strain evidence="3 4">SC16a</strain>
    </source>
</reference>
<comment type="caution">
    <text evidence="3">The sequence shown here is derived from an EMBL/GenBank/DDBJ whole genome shotgun (WGS) entry which is preliminary data.</text>
</comment>
<evidence type="ECO:0000259" key="2">
    <source>
        <dbReference type="PROSITE" id="PS50097"/>
    </source>
</evidence>
<reference evidence="3 4" key="2">
    <citation type="journal article" date="2017" name="Sci. Rep.">
        <title>Ant-infecting Ophiocordyceps genomes reveal a high diversity of potential behavioral manipulation genes and a possible major role for enterotoxins.</title>
        <authorList>
            <person name="de Bekker C."/>
            <person name="Ohm R.A."/>
            <person name="Evans H.C."/>
            <person name="Brachmann A."/>
            <person name="Hughes D.P."/>
        </authorList>
    </citation>
    <scope>NUCLEOTIDE SEQUENCE [LARGE SCALE GENOMIC DNA]</scope>
    <source>
        <strain evidence="3 4">SC16a</strain>
    </source>
</reference>
<keyword evidence="4" id="KW-1185">Reference proteome</keyword>
<dbReference type="InterPro" id="IPR000210">
    <property type="entry name" value="BTB/POZ_dom"/>
</dbReference>
<evidence type="ECO:0000313" key="4">
    <source>
        <dbReference type="Proteomes" id="UP000037136"/>
    </source>
</evidence>
<dbReference type="OrthoDB" id="4845755at2759"/>
<gene>
    <name evidence="3" type="ORF">XA68_10876</name>
</gene>
<dbReference type="PROSITE" id="PS50097">
    <property type="entry name" value="BTB"/>
    <property type="match status" value="1"/>
</dbReference>
<dbReference type="Gene3D" id="3.30.710.10">
    <property type="entry name" value="Potassium Channel Kv1.1, Chain A"/>
    <property type="match status" value="1"/>
</dbReference>
<feature type="domain" description="BTB" evidence="2">
    <location>
        <begin position="118"/>
        <end position="184"/>
    </location>
</feature>
<dbReference type="STRING" id="268505.A0A2A9PI48"/>
<evidence type="ECO:0000313" key="3">
    <source>
        <dbReference type="EMBL" id="PFH60486.1"/>
    </source>
</evidence>
<dbReference type="EMBL" id="LAZP02000126">
    <property type="protein sequence ID" value="PFH60486.1"/>
    <property type="molecule type" value="Genomic_DNA"/>
</dbReference>